<accession>A0A2T2WL35</accession>
<dbReference type="InterPro" id="IPR037175">
    <property type="entry name" value="KFase_sf"/>
</dbReference>
<comment type="catalytic activity">
    <reaction evidence="10">
        <text>N-formyl-L-kynurenine + H2O = L-kynurenine + formate + H(+)</text>
        <dbReference type="Rhea" id="RHEA:13009"/>
        <dbReference type="ChEBI" id="CHEBI:15377"/>
        <dbReference type="ChEBI" id="CHEBI:15378"/>
        <dbReference type="ChEBI" id="CHEBI:15740"/>
        <dbReference type="ChEBI" id="CHEBI:57959"/>
        <dbReference type="ChEBI" id="CHEBI:58629"/>
        <dbReference type="EC" id="3.5.1.9"/>
    </reaction>
</comment>
<organism evidence="12 13">
    <name type="scientific">Sulfobacillus acidophilus</name>
    <dbReference type="NCBI Taxonomy" id="53633"/>
    <lineage>
        <taxon>Bacteria</taxon>
        <taxon>Bacillati</taxon>
        <taxon>Bacillota</taxon>
        <taxon>Clostridia</taxon>
        <taxon>Eubacteriales</taxon>
        <taxon>Clostridiales Family XVII. Incertae Sedis</taxon>
        <taxon>Sulfobacillus</taxon>
    </lineage>
</organism>
<comment type="cofactor">
    <cofactor evidence="1">
        <name>Zn(2+)</name>
        <dbReference type="ChEBI" id="CHEBI:29105"/>
    </cofactor>
</comment>
<keyword evidence="8" id="KW-0862">Zinc</keyword>
<protein>
    <recommendedName>
        <fullName evidence="5">Kynurenine formamidase</fullName>
        <ecNumber evidence="4">3.5.1.9</ecNumber>
    </recommendedName>
</protein>
<evidence type="ECO:0000256" key="10">
    <source>
        <dbReference type="ARBA" id="ARBA00048496"/>
    </source>
</evidence>
<dbReference type="GO" id="GO:0019441">
    <property type="term" value="P:L-tryptophan catabolic process to kynurenine"/>
    <property type="evidence" value="ECO:0007669"/>
    <property type="project" value="InterPro"/>
</dbReference>
<dbReference type="PANTHER" id="PTHR31118">
    <property type="entry name" value="CYCLASE-LIKE PROTEIN 2"/>
    <property type="match status" value="1"/>
</dbReference>
<evidence type="ECO:0000256" key="5">
    <source>
        <dbReference type="ARBA" id="ARBA00014889"/>
    </source>
</evidence>
<dbReference type="EMBL" id="PXYV01000010">
    <property type="protein sequence ID" value="PSR22964.1"/>
    <property type="molecule type" value="Genomic_DNA"/>
</dbReference>
<dbReference type="Gene3D" id="3.50.30.50">
    <property type="entry name" value="Putative cyclase"/>
    <property type="match status" value="1"/>
</dbReference>
<comment type="function">
    <text evidence="2">Catalyzes the hydrolysis of N-formyl-L-kynurenine to L-kynurenine, the second step in the kynurenine pathway of tryptophan degradation.</text>
</comment>
<dbReference type="GO" id="GO:0046872">
    <property type="term" value="F:metal ion binding"/>
    <property type="evidence" value="ECO:0007669"/>
    <property type="project" value="UniProtKB-KW"/>
</dbReference>
<dbReference type="PANTHER" id="PTHR31118:SF12">
    <property type="entry name" value="CYCLASE-LIKE PROTEIN 2"/>
    <property type="match status" value="1"/>
</dbReference>
<evidence type="ECO:0000313" key="13">
    <source>
        <dbReference type="Proteomes" id="UP000241848"/>
    </source>
</evidence>
<dbReference type="SUPFAM" id="SSF102198">
    <property type="entry name" value="Putative cyclase"/>
    <property type="match status" value="1"/>
</dbReference>
<comment type="pathway">
    <text evidence="11">Amino-acid degradation; L-tryptophan degradation via kynurenine pathway; L-kynurenine from L-tryptophan: step 2/2.</text>
</comment>
<gene>
    <name evidence="12" type="ORF">C7B45_04910</name>
</gene>
<comment type="subunit">
    <text evidence="3">Homodimer.</text>
</comment>
<keyword evidence="7" id="KW-0378">Hydrolase</keyword>
<comment type="caution">
    <text evidence="12">The sequence shown here is derived from an EMBL/GenBank/DDBJ whole genome shotgun (WGS) entry which is preliminary data.</text>
</comment>
<keyword evidence="9" id="KW-0823">Tryptophan catabolism</keyword>
<evidence type="ECO:0000256" key="1">
    <source>
        <dbReference type="ARBA" id="ARBA00001947"/>
    </source>
</evidence>
<dbReference type="Pfam" id="PF04199">
    <property type="entry name" value="Cyclase"/>
    <property type="match status" value="1"/>
</dbReference>
<evidence type="ECO:0000256" key="4">
    <source>
        <dbReference type="ARBA" id="ARBA00012930"/>
    </source>
</evidence>
<dbReference type="AlphaFoldDB" id="A0A2T2WL35"/>
<sequence>MYDLSAPIAPGMVVWPGDPPFEAVRLSSTDAGDDATVHAIRLSTHAGTHLDAPLHFRTHGAGVDQVPLDHCIGPVDVVDLDHGTVITADDLARQIPERCAPRLLLRTRNSRLSLMDRPGFDSSYVGLDLSAAQWLVDHEIRTVGIDYYSIEPYTTDYAVHRLLLDRGIAILEGVRLIEVTPGSYLMLAAPLRLTGLDGSPVRLVLLTPDEWSQMLQR</sequence>
<dbReference type="Proteomes" id="UP000241848">
    <property type="component" value="Unassembled WGS sequence"/>
</dbReference>
<dbReference type="InterPro" id="IPR007325">
    <property type="entry name" value="KFase/CYL"/>
</dbReference>
<proteinExistence type="predicted"/>
<reference evidence="12 13" key="1">
    <citation type="journal article" date="2014" name="BMC Genomics">
        <title>Comparison of environmental and isolate Sulfobacillus genomes reveals diverse carbon, sulfur, nitrogen, and hydrogen metabolisms.</title>
        <authorList>
            <person name="Justice N.B."/>
            <person name="Norman A."/>
            <person name="Brown C.T."/>
            <person name="Singh A."/>
            <person name="Thomas B.C."/>
            <person name="Banfield J.F."/>
        </authorList>
    </citation>
    <scope>NUCLEOTIDE SEQUENCE [LARGE SCALE GENOMIC DNA]</scope>
    <source>
        <strain evidence="12">AMDSBA3</strain>
    </source>
</reference>
<evidence type="ECO:0000256" key="11">
    <source>
        <dbReference type="ARBA" id="ARBA00060547"/>
    </source>
</evidence>
<evidence type="ECO:0000313" key="12">
    <source>
        <dbReference type="EMBL" id="PSR22964.1"/>
    </source>
</evidence>
<dbReference type="FunFam" id="3.50.30.50:FF:000001">
    <property type="entry name" value="Kynurenine formamidase"/>
    <property type="match status" value="1"/>
</dbReference>
<evidence type="ECO:0000256" key="6">
    <source>
        <dbReference type="ARBA" id="ARBA00022723"/>
    </source>
</evidence>
<dbReference type="EC" id="3.5.1.9" evidence="4"/>
<keyword evidence="6" id="KW-0479">Metal-binding</keyword>
<name>A0A2T2WL35_9FIRM</name>
<evidence type="ECO:0000256" key="8">
    <source>
        <dbReference type="ARBA" id="ARBA00022833"/>
    </source>
</evidence>
<evidence type="ECO:0000256" key="3">
    <source>
        <dbReference type="ARBA" id="ARBA00011738"/>
    </source>
</evidence>
<evidence type="ECO:0000256" key="2">
    <source>
        <dbReference type="ARBA" id="ARBA00002204"/>
    </source>
</evidence>
<evidence type="ECO:0000256" key="7">
    <source>
        <dbReference type="ARBA" id="ARBA00022801"/>
    </source>
</evidence>
<evidence type="ECO:0000256" key="9">
    <source>
        <dbReference type="ARBA" id="ARBA00023079"/>
    </source>
</evidence>
<dbReference type="GO" id="GO:0004061">
    <property type="term" value="F:arylformamidase activity"/>
    <property type="evidence" value="ECO:0007669"/>
    <property type="project" value="UniProtKB-EC"/>
</dbReference>